<dbReference type="KEGG" id="rer:RER_16650"/>
<dbReference type="Proteomes" id="UP000002204">
    <property type="component" value="Chromosome"/>
</dbReference>
<sequence>MLVAAVVRAESVALGGDETVALSSFEASEPHDVRRIAAETISVVNSRFMLGIVSRGARFDRKTRLEHRSPTPCRCQIRQNWDTGSRDCVFR</sequence>
<reference evidence="1 2" key="2">
    <citation type="journal article" date="2006" name="Environ. Microbiol.">
        <title>Sequence analysis of three plasmids harboured in Rhodococcus erythropolis strain PR4.</title>
        <authorList>
            <person name="Sekine M."/>
            <person name="Tanikawa S."/>
            <person name="Omata S."/>
            <person name="Saito M."/>
            <person name="Fujisawa T."/>
            <person name="Tsukatani N."/>
            <person name="Tajima T."/>
            <person name="Sekigawa T."/>
            <person name="Kosugi H."/>
            <person name="Matsuo Y."/>
            <person name="Nishiko R."/>
            <person name="Imamura K."/>
            <person name="Ito M."/>
            <person name="Narita H."/>
            <person name="Tago S."/>
            <person name="Fujita N."/>
            <person name="Harayama S."/>
        </authorList>
    </citation>
    <scope>NUCLEOTIDE SEQUENCE [LARGE SCALE GENOMIC DNA]</scope>
    <source>
        <strain evidence="2">PR4 / NBRC 100887</strain>
    </source>
</reference>
<organism evidence="1 2">
    <name type="scientific">Rhodococcus erythropolis (strain PR4 / NBRC 100887)</name>
    <dbReference type="NCBI Taxonomy" id="234621"/>
    <lineage>
        <taxon>Bacteria</taxon>
        <taxon>Bacillati</taxon>
        <taxon>Actinomycetota</taxon>
        <taxon>Actinomycetes</taxon>
        <taxon>Mycobacteriales</taxon>
        <taxon>Nocardiaceae</taxon>
        <taxon>Rhodococcus</taxon>
        <taxon>Rhodococcus erythropolis group</taxon>
    </lineage>
</organism>
<evidence type="ECO:0000313" key="1">
    <source>
        <dbReference type="EMBL" id="BAH32373.1"/>
    </source>
</evidence>
<gene>
    <name evidence="1" type="ordered locus">RER_16650</name>
</gene>
<reference evidence="2" key="1">
    <citation type="submission" date="2005-03" db="EMBL/GenBank/DDBJ databases">
        <title>Comparison of the complete genome sequences of Rhodococcus erythropolis PR4 and Rhodococcus opacus B4.</title>
        <authorList>
            <person name="Takarada H."/>
            <person name="Sekine M."/>
            <person name="Hosoyama A."/>
            <person name="Yamada R."/>
            <person name="Fujisawa T."/>
            <person name="Omata S."/>
            <person name="Shimizu A."/>
            <person name="Tsukatani N."/>
            <person name="Tanikawa S."/>
            <person name="Fujita N."/>
            <person name="Harayama S."/>
        </authorList>
    </citation>
    <scope>NUCLEOTIDE SEQUENCE [LARGE SCALE GENOMIC DNA]</scope>
    <source>
        <strain evidence="2">PR4 / NBRC 100887</strain>
    </source>
</reference>
<accession>C0ZUX8</accession>
<dbReference type="EMBL" id="AP008957">
    <property type="protein sequence ID" value="BAH32373.1"/>
    <property type="molecule type" value="Genomic_DNA"/>
</dbReference>
<dbReference type="HOGENOM" id="CLU_2424910_0_0_11"/>
<proteinExistence type="predicted"/>
<name>C0ZUX8_RHOE4</name>
<dbReference type="AlphaFoldDB" id="C0ZUX8"/>
<protein>
    <submittedName>
        <fullName evidence="1">Uncharacterized protein</fullName>
    </submittedName>
</protein>
<evidence type="ECO:0000313" key="2">
    <source>
        <dbReference type="Proteomes" id="UP000002204"/>
    </source>
</evidence>